<evidence type="ECO:0008006" key="3">
    <source>
        <dbReference type="Google" id="ProtNLM"/>
    </source>
</evidence>
<organism evidence="1 2">
    <name type="scientific">Microcosmobacter mediterraneus</name>
    <dbReference type="NCBI Taxonomy" id="3075607"/>
    <lineage>
        <taxon>Bacteria</taxon>
        <taxon>Pseudomonadati</taxon>
        <taxon>Bacteroidota</taxon>
        <taxon>Flavobacteriia</taxon>
        <taxon>Flavobacteriales</taxon>
        <taxon>Flavobacteriaceae</taxon>
        <taxon>Microcosmobacter</taxon>
    </lineage>
</organism>
<protein>
    <recommendedName>
        <fullName evidence="3">SnoaL-like domain-containing protein</fullName>
    </recommendedName>
</protein>
<name>A0ABU2YI11_9FLAO</name>
<accession>A0ABU2YI11</accession>
<sequence>MKDLSKVYITILTVIAILCSINAQTKTKSNVFYKDSESAQSILDAYYDCISGPIGEQRDFDRLRNLFHPEARLIYSYWNEGSTKANLMVFNTLEDFINKLDYLDKKGFYEHEISNIMHSFSAVTQVFSTYTFRAEDNSIPANKGITSYNLFFDGERYWIMSMFWAAENERYKIPKQYLKH</sequence>
<proteinExistence type="predicted"/>
<dbReference type="EMBL" id="JAVRIA010000001">
    <property type="protein sequence ID" value="MDT0557415.1"/>
    <property type="molecule type" value="Genomic_DNA"/>
</dbReference>
<comment type="caution">
    <text evidence="1">The sequence shown here is derived from an EMBL/GenBank/DDBJ whole genome shotgun (WGS) entry which is preliminary data.</text>
</comment>
<keyword evidence="2" id="KW-1185">Reference proteome</keyword>
<reference evidence="1 2" key="1">
    <citation type="submission" date="2023-09" db="EMBL/GenBank/DDBJ databases">
        <authorList>
            <person name="Rey-Velasco X."/>
        </authorList>
    </citation>
    <scope>NUCLEOTIDE SEQUENCE [LARGE SCALE GENOMIC DNA]</scope>
    <source>
        <strain evidence="1 2">W332</strain>
    </source>
</reference>
<evidence type="ECO:0000313" key="2">
    <source>
        <dbReference type="Proteomes" id="UP001259492"/>
    </source>
</evidence>
<dbReference type="RefSeq" id="WP_311426182.1">
    <property type="nucleotide sequence ID" value="NZ_JAVRIA010000001.1"/>
</dbReference>
<dbReference type="Gene3D" id="3.10.450.50">
    <property type="match status" value="1"/>
</dbReference>
<dbReference type="Proteomes" id="UP001259492">
    <property type="component" value="Unassembled WGS sequence"/>
</dbReference>
<evidence type="ECO:0000313" key="1">
    <source>
        <dbReference type="EMBL" id="MDT0557415.1"/>
    </source>
</evidence>
<gene>
    <name evidence="1" type="ORF">RM697_02065</name>
</gene>